<organism evidence="1 2">
    <name type="scientific">Podospora fimiseda</name>
    <dbReference type="NCBI Taxonomy" id="252190"/>
    <lineage>
        <taxon>Eukaryota</taxon>
        <taxon>Fungi</taxon>
        <taxon>Dikarya</taxon>
        <taxon>Ascomycota</taxon>
        <taxon>Pezizomycotina</taxon>
        <taxon>Sordariomycetes</taxon>
        <taxon>Sordariomycetidae</taxon>
        <taxon>Sordariales</taxon>
        <taxon>Podosporaceae</taxon>
        <taxon>Podospora</taxon>
    </lineage>
</organism>
<name>A0AAN7BNS4_9PEZI</name>
<sequence>MYMVQSSGVVALNLCLSRARHEFTVTVDNRNPCCKVSKNKFKRTLLHSVLIVFGGNVNPSDESSCPPPTPKCSCPTATTRGVCIRIGASRYDGNNQGCRRRLCLFTHMRSSRPPHTTHFQKSKGWPKFRQGFAQRIERVARPPVQLGTPRVNQRKKENLLDNRKQGTGNWRETTKRNHNGTLCERGVQSGNTSHFLYGNVNFHPTPPNVQKMVKLGLLLCVAVKETRFVFQVCAKDGRTSLSDRNLKRGTLSYEDLMIRETYYEKTES</sequence>
<dbReference type="EMBL" id="MU865343">
    <property type="protein sequence ID" value="KAK4226722.1"/>
    <property type="molecule type" value="Genomic_DNA"/>
</dbReference>
<proteinExistence type="predicted"/>
<protein>
    <submittedName>
        <fullName evidence="1">Uncharacterized protein</fullName>
    </submittedName>
</protein>
<reference evidence="1" key="1">
    <citation type="journal article" date="2023" name="Mol. Phylogenet. Evol.">
        <title>Genome-scale phylogeny and comparative genomics of the fungal order Sordariales.</title>
        <authorList>
            <person name="Hensen N."/>
            <person name="Bonometti L."/>
            <person name="Westerberg I."/>
            <person name="Brannstrom I.O."/>
            <person name="Guillou S."/>
            <person name="Cros-Aarteil S."/>
            <person name="Calhoun S."/>
            <person name="Haridas S."/>
            <person name="Kuo A."/>
            <person name="Mondo S."/>
            <person name="Pangilinan J."/>
            <person name="Riley R."/>
            <person name="LaButti K."/>
            <person name="Andreopoulos B."/>
            <person name="Lipzen A."/>
            <person name="Chen C."/>
            <person name="Yan M."/>
            <person name="Daum C."/>
            <person name="Ng V."/>
            <person name="Clum A."/>
            <person name="Steindorff A."/>
            <person name="Ohm R.A."/>
            <person name="Martin F."/>
            <person name="Silar P."/>
            <person name="Natvig D.O."/>
            <person name="Lalanne C."/>
            <person name="Gautier V."/>
            <person name="Ament-Velasquez S.L."/>
            <person name="Kruys A."/>
            <person name="Hutchinson M.I."/>
            <person name="Powell A.J."/>
            <person name="Barry K."/>
            <person name="Miller A.N."/>
            <person name="Grigoriev I.V."/>
            <person name="Debuchy R."/>
            <person name="Gladieux P."/>
            <person name="Hiltunen Thoren M."/>
            <person name="Johannesson H."/>
        </authorList>
    </citation>
    <scope>NUCLEOTIDE SEQUENCE</scope>
    <source>
        <strain evidence="1">CBS 990.96</strain>
    </source>
</reference>
<dbReference type="Proteomes" id="UP001301958">
    <property type="component" value="Unassembled WGS sequence"/>
</dbReference>
<reference evidence="1" key="2">
    <citation type="submission" date="2023-05" db="EMBL/GenBank/DDBJ databases">
        <authorList>
            <consortium name="Lawrence Berkeley National Laboratory"/>
            <person name="Steindorff A."/>
            <person name="Hensen N."/>
            <person name="Bonometti L."/>
            <person name="Westerberg I."/>
            <person name="Brannstrom I.O."/>
            <person name="Guillou S."/>
            <person name="Cros-Aarteil S."/>
            <person name="Calhoun S."/>
            <person name="Haridas S."/>
            <person name="Kuo A."/>
            <person name="Mondo S."/>
            <person name="Pangilinan J."/>
            <person name="Riley R."/>
            <person name="Labutti K."/>
            <person name="Andreopoulos B."/>
            <person name="Lipzen A."/>
            <person name="Chen C."/>
            <person name="Yanf M."/>
            <person name="Daum C."/>
            <person name="Ng V."/>
            <person name="Clum A."/>
            <person name="Ohm R."/>
            <person name="Martin F."/>
            <person name="Silar P."/>
            <person name="Natvig D."/>
            <person name="Lalanne C."/>
            <person name="Gautier V."/>
            <person name="Ament-Velasquez S.L."/>
            <person name="Kruys A."/>
            <person name="Hutchinson M.I."/>
            <person name="Powell A.J."/>
            <person name="Barry K."/>
            <person name="Miller A.N."/>
            <person name="Grigoriev I.V."/>
            <person name="Debuchy R."/>
            <person name="Gladieux P."/>
            <person name="Thoren M.H."/>
            <person name="Johannesson H."/>
        </authorList>
    </citation>
    <scope>NUCLEOTIDE SEQUENCE</scope>
    <source>
        <strain evidence="1">CBS 990.96</strain>
    </source>
</reference>
<gene>
    <name evidence="1" type="ORF">QBC38DRAFT_479782</name>
</gene>
<evidence type="ECO:0000313" key="2">
    <source>
        <dbReference type="Proteomes" id="UP001301958"/>
    </source>
</evidence>
<keyword evidence="2" id="KW-1185">Reference proteome</keyword>
<accession>A0AAN7BNS4</accession>
<dbReference type="AlphaFoldDB" id="A0AAN7BNS4"/>
<evidence type="ECO:0000313" key="1">
    <source>
        <dbReference type="EMBL" id="KAK4226722.1"/>
    </source>
</evidence>
<comment type="caution">
    <text evidence="1">The sequence shown here is derived from an EMBL/GenBank/DDBJ whole genome shotgun (WGS) entry which is preliminary data.</text>
</comment>